<gene>
    <name evidence="1" type="ORF">E6H05_12580</name>
</gene>
<comment type="caution">
    <text evidence="1">The sequence shown here is derived from an EMBL/GenBank/DDBJ whole genome shotgun (WGS) entry which is preliminary data.</text>
</comment>
<reference evidence="1 2" key="1">
    <citation type="journal article" date="2019" name="Nat. Microbiol.">
        <title>Mediterranean grassland soil C-N compound turnover is dependent on rainfall and depth, and is mediated by genomically divergent microorganisms.</title>
        <authorList>
            <person name="Diamond S."/>
            <person name="Andeer P.F."/>
            <person name="Li Z."/>
            <person name="Crits-Christoph A."/>
            <person name="Burstein D."/>
            <person name="Anantharaman K."/>
            <person name="Lane K.R."/>
            <person name="Thomas B.C."/>
            <person name="Pan C."/>
            <person name="Northen T.R."/>
            <person name="Banfield J.F."/>
        </authorList>
    </citation>
    <scope>NUCLEOTIDE SEQUENCE [LARGE SCALE GENOMIC DNA]</scope>
    <source>
        <strain evidence="1">NP_8</strain>
    </source>
</reference>
<dbReference type="AlphaFoldDB" id="A0A537IKG9"/>
<name>A0A537IKG9_9BACT</name>
<evidence type="ECO:0000313" key="2">
    <source>
        <dbReference type="Proteomes" id="UP000318834"/>
    </source>
</evidence>
<dbReference type="EMBL" id="VBAP01000113">
    <property type="protein sequence ID" value="TMI71426.1"/>
    <property type="molecule type" value="Genomic_DNA"/>
</dbReference>
<sequence>MGKLRLWVMCKSCGREFDTRMRLDRKSFERGTLAANYHLCPHCGQRLTYRKADYLIQEEQPKSTITPPE</sequence>
<accession>A0A537IKG9</accession>
<organism evidence="1 2">
    <name type="scientific">Candidatus Segetimicrobium genomatis</name>
    <dbReference type="NCBI Taxonomy" id="2569760"/>
    <lineage>
        <taxon>Bacteria</taxon>
        <taxon>Bacillati</taxon>
        <taxon>Candidatus Sysuimicrobiota</taxon>
        <taxon>Candidatus Sysuimicrobiia</taxon>
        <taxon>Candidatus Sysuimicrobiales</taxon>
        <taxon>Candidatus Segetimicrobiaceae</taxon>
        <taxon>Candidatus Segetimicrobium</taxon>
    </lineage>
</organism>
<protein>
    <submittedName>
        <fullName evidence="1">Uncharacterized protein</fullName>
    </submittedName>
</protein>
<evidence type="ECO:0000313" key="1">
    <source>
        <dbReference type="EMBL" id="TMI71426.1"/>
    </source>
</evidence>
<dbReference type="Proteomes" id="UP000318834">
    <property type="component" value="Unassembled WGS sequence"/>
</dbReference>
<dbReference type="SUPFAM" id="SSF57802">
    <property type="entry name" value="Rubredoxin-like"/>
    <property type="match status" value="1"/>
</dbReference>
<proteinExistence type="predicted"/>